<dbReference type="SUPFAM" id="SSF158472">
    <property type="entry name" value="HAMP domain-like"/>
    <property type="match status" value="1"/>
</dbReference>
<dbReference type="SMART" id="SM00387">
    <property type="entry name" value="HATPase_c"/>
    <property type="match status" value="1"/>
</dbReference>
<dbReference type="Pfam" id="PF00512">
    <property type="entry name" value="HisKA"/>
    <property type="match status" value="1"/>
</dbReference>
<dbReference type="CDD" id="cd00075">
    <property type="entry name" value="HATPase"/>
    <property type="match status" value="1"/>
</dbReference>
<dbReference type="PRINTS" id="PR00344">
    <property type="entry name" value="BCTRLSENSOR"/>
</dbReference>
<comment type="catalytic activity">
    <reaction evidence="1">
        <text>ATP + protein L-histidine = ADP + protein N-phospho-L-histidine.</text>
        <dbReference type="EC" id="2.7.13.3"/>
    </reaction>
</comment>
<evidence type="ECO:0000256" key="7">
    <source>
        <dbReference type="ARBA" id="ARBA00022777"/>
    </source>
</evidence>
<dbReference type="InterPro" id="IPR036097">
    <property type="entry name" value="HisK_dim/P_sf"/>
</dbReference>
<dbReference type="GO" id="GO:0005886">
    <property type="term" value="C:plasma membrane"/>
    <property type="evidence" value="ECO:0007669"/>
    <property type="project" value="UniProtKB-SubCell"/>
</dbReference>
<gene>
    <name evidence="13" type="ORF">EUA06_04825</name>
</gene>
<dbReference type="PANTHER" id="PTHR45436:SF5">
    <property type="entry name" value="SENSOR HISTIDINE KINASE TRCS"/>
    <property type="match status" value="1"/>
</dbReference>
<organism evidence="13 14">
    <name type="scientific">Nocardioides glacieisoli</name>
    <dbReference type="NCBI Taxonomy" id="1168730"/>
    <lineage>
        <taxon>Bacteria</taxon>
        <taxon>Bacillati</taxon>
        <taxon>Actinomycetota</taxon>
        <taxon>Actinomycetes</taxon>
        <taxon>Propionibacteriales</taxon>
        <taxon>Nocardioidaceae</taxon>
        <taxon>Nocardioides</taxon>
    </lineage>
</organism>
<evidence type="ECO:0000256" key="9">
    <source>
        <dbReference type="ARBA" id="ARBA00023012"/>
    </source>
</evidence>
<reference evidence="13 14" key="1">
    <citation type="submission" date="2019-01" db="EMBL/GenBank/DDBJ databases">
        <title>Novel species of Nocardioides.</title>
        <authorList>
            <person name="Liu Q."/>
            <person name="Xin Y.-H."/>
        </authorList>
    </citation>
    <scope>NUCLEOTIDE SEQUENCE [LARGE SCALE GENOMIC DNA]</scope>
    <source>
        <strain evidence="13 14">HLT3-15</strain>
    </source>
</reference>
<keyword evidence="10" id="KW-0472">Membrane</keyword>
<name>A0A4Q2RUF9_9ACTN</name>
<dbReference type="PANTHER" id="PTHR45436">
    <property type="entry name" value="SENSOR HISTIDINE KINASE YKOH"/>
    <property type="match status" value="1"/>
</dbReference>
<dbReference type="PROSITE" id="PS50109">
    <property type="entry name" value="HIS_KIN"/>
    <property type="match status" value="1"/>
</dbReference>
<evidence type="ECO:0000256" key="4">
    <source>
        <dbReference type="ARBA" id="ARBA00022553"/>
    </source>
</evidence>
<keyword evidence="4" id="KW-0597">Phosphoprotein</keyword>
<dbReference type="SMART" id="SM00388">
    <property type="entry name" value="HisKA"/>
    <property type="match status" value="1"/>
</dbReference>
<evidence type="ECO:0000313" key="14">
    <source>
        <dbReference type="Proteomes" id="UP000291838"/>
    </source>
</evidence>
<dbReference type="Pfam" id="PF00672">
    <property type="entry name" value="HAMP"/>
    <property type="match status" value="1"/>
</dbReference>
<dbReference type="InterPro" id="IPR036890">
    <property type="entry name" value="HATPase_C_sf"/>
</dbReference>
<accession>A0A4Q2RUF9</accession>
<dbReference type="Pfam" id="PF02518">
    <property type="entry name" value="HATPase_c"/>
    <property type="match status" value="1"/>
</dbReference>
<dbReference type="EMBL" id="SDWS01000002">
    <property type="protein sequence ID" value="RYB92286.1"/>
    <property type="molecule type" value="Genomic_DNA"/>
</dbReference>
<keyword evidence="8" id="KW-1133">Transmembrane helix</keyword>
<sequence length="447" mass="46821">MTAAFALGALLLSVLLSVGTYVSARQLLLEQRERTALRQAYADAALVRDGLATSGTSVSEALGAVAPPAGASMYVHRRGQWYSSSLDQPGEALTAVVRPTVDGGSAGLGWTGRTDPHAVVVGIPLPSVDAQYFEVSVADELDATLRTLALALAVCAVLTTLAGAALGRAASGRVLSPLREVTGAATDIAAGDLGRRLADTDDPDLSTLVASFNQMVDALHERIERDARFAADVSHELRTPLTTLTTSLALLQRARDLGPPSQRAVELMADELTRFRRALEDLLALGRLESGIDEADLVVTEVDELLRHALATSSSPDLLRDTPGTGPGTSVRVDRPQMVRALVNLVRNAELHGGGLADVRAVAEGDHVDIVVRDRGPGVPPTERERIFERFARAGGTKTGTGSGLGLSIVAETVHRHGGKVWCASADGGGAEFVVRLPLSDTGEVPP</sequence>
<evidence type="ECO:0000256" key="10">
    <source>
        <dbReference type="ARBA" id="ARBA00023136"/>
    </source>
</evidence>
<comment type="subcellular location">
    <subcellularLocation>
        <location evidence="2">Cell membrane</location>
    </subcellularLocation>
</comment>
<dbReference type="OrthoDB" id="5242752at2"/>
<dbReference type="InterPro" id="IPR004358">
    <property type="entry name" value="Sig_transdc_His_kin-like_C"/>
</dbReference>
<dbReference type="Gene3D" id="1.10.287.130">
    <property type="match status" value="1"/>
</dbReference>
<dbReference type="Gene3D" id="3.30.565.10">
    <property type="entry name" value="Histidine kinase-like ATPase, C-terminal domain"/>
    <property type="match status" value="1"/>
</dbReference>
<evidence type="ECO:0000256" key="5">
    <source>
        <dbReference type="ARBA" id="ARBA00022679"/>
    </source>
</evidence>
<feature type="domain" description="HAMP" evidence="12">
    <location>
        <begin position="172"/>
        <end position="224"/>
    </location>
</feature>
<proteinExistence type="predicted"/>
<keyword evidence="6" id="KW-0812">Transmembrane</keyword>
<evidence type="ECO:0000256" key="6">
    <source>
        <dbReference type="ARBA" id="ARBA00022692"/>
    </source>
</evidence>
<dbReference type="CDD" id="cd06225">
    <property type="entry name" value="HAMP"/>
    <property type="match status" value="1"/>
</dbReference>
<dbReference type="PROSITE" id="PS50885">
    <property type="entry name" value="HAMP"/>
    <property type="match status" value="1"/>
</dbReference>
<dbReference type="SUPFAM" id="SSF55874">
    <property type="entry name" value="ATPase domain of HSP90 chaperone/DNA topoisomerase II/histidine kinase"/>
    <property type="match status" value="1"/>
</dbReference>
<dbReference type="InterPro" id="IPR003594">
    <property type="entry name" value="HATPase_dom"/>
</dbReference>
<comment type="caution">
    <text evidence="13">The sequence shown here is derived from an EMBL/GenBank/DDBJ whole genome shotgun (WGS) entry which is preliminary data.</text>
</comment>
<evidence type="ECO:0000256" key="2">
    <source>
        <dbReference type="ARBA" id="ARBA00004236"/>
    </source>
</evidence>
<dbReference type="InterPro" id="IPR005467">
    <property type="entry name" value="His_kinase_dom"/>
</dbReference>
<evidence type="ECO:0000256" key="8">
    <source>
        <dbReference type="ARBA" id="ARBA00022989"/>
    </source>
</evidence>
<dbReference type="SMART" id="SM00304">
    <property type="entry name" value="HAMP"/>
    <property type="match status" value="1"/>
</dbReference>
<dbReference type="Gene3D" id="6.10.340.10">
    <property type="match status" value="1"/>
</dbReference>
<dbReference type="InterPro" id="IPR003660">
    <property type="entry name" value="HAMP_dom"/>
</dbReference>
<keyword evidence="14" id="KW-1185">Reference proteome</keyword>
<dbReference type="Proteomes" id="UP000291838">
    <property type="component" value="Unassembled WGS sequence"/>
</dbReference>
<dbReference type="EC" id="2.7.13.3" evidence="3"/>
<evidence type="ECO:0000313" key="13">
    <source>
        <dbReference type="EMBL" id="RYB92286.1"/>
    </source>
</evidence>
<dbReference type="SUPFAM" id="SSF47384">
    <property type="entry name" value="Homodimeric domain of signal transducing histidine kinase"/>
    <property type="match status" value="1"/>
</dbReference>
<keyword evidence="9" id="KW-0902">Two-component regulatory system</keyword>
<dbReference type="GO" id="GO:0000155">
    <property type="term" value="F:phosphorelay sensor kinase activity"/>
    <property type="evidence" value="ECO:0007669"/>
    <property type="project" value="InterPro"/>
</dbReference>
<protein>
    <recommendedName>
        <fullName evidence="3">histidine kinase</fullName>
        <ecNumber evidence="3">2.7.13.3</ecNumber>
    </recommendedName>
</protein>
<keyword evidence="5" id="KW-0808">Transferase</keyword>
<dbReference type="InterPro" id="IPR050428">
    <property type="entry name" value="TCS_sensor_his_kinase"/>
</dbReference>
<evidence type="ECO:0000256" key="1">
    <source>
        <dbReference type="ARBA" id="ARBA00000085"/>
    </source>
</evidence>
<dbReference type="InterPro" id="IPR003661">
    <property type="entry name" value="HisK_dim/P_dom"/>
</dbReference>
<keyword evidence="7 13" id="KW-0418">Kinase</keyword>
<evidence type="ECO:0000256" key="3">
    <source>
        <dbReference type="ARBA" id="ARBA00012438"/>
    </source>
</evidence>
<feature type="domain" description="Histidine kinase" evidence="11">
    <location>
        <begin position="232"/>
        <end position="441"/>
    </location>
</feature>
<evidence type="ECO:0000259" key="12">
    <source>
        <dbReference type="PROSITE" id="PS50885"/>
    </source>
</evidence>
<evidence type="ECO:0000259" key="11">
    <source>
        <dbReference type="PROSITE" id="PS50109"/>
    </source>
</evidence>
<dbReference type="AlphaFoldDB" id="A0A4Q2RUF9"/>